<dbReference type="GO" id="GO:0004045">
    <property type="term" value="F:peptidyl-tRNA hydrolase activity"/>
    <property type="evidence" value="ECO:0007669"/>
    <property type="project" value="TreeGrafter"/>
</dbReference>
<dbReference type="Gene3D" id="3.30.160.20">
    <property type="match status" value="1"/>
</dbReference>
<gene>
    <name evidence="4" type="ORF">BCF44_101125</name>
</gene>
<dbReference type="PANTHER" id="PTHR47814">
    <property type="entry name" value="PEPTIDYL-TRNA HYDROLASE ARFB"/>
    <property type="match status" value="1"/>
</dbReference>
<dbReference type="PANTHER" id="PTHR47814:SF1">
    <property type="entry name" value="PEPTIDYL-TRNA HYDROLASE ARFB"/>
    <property type="match status" value="1"/>
</dbReference>
<dbReference type="Proteomes" id="UP000256269">
    <property type="component" value="Unassembled WGS sequence"/>
</dbReference>
<comment type="similarity">
    <text evidence="1">Belongs to the prokaryotic/mitochondrial release factor family.</text>
</comment>
<dbReference type="OrthoDB" id="9815709at2"/>
<dbReference type="GO" id="GO:0003747">
    <property type="term" value="F:translation release factor activity"/>
    <property type="evidence" value="ECO:0007669"/>
    <property type="project" value="InterPro"/>
</dbReference>
<dbReference type="GO" id="GO:0043022">
    <property type="term" value="F:ribosome binding"/>
    <property type="evidence" value="ECO:0007669"/>
    <property type="project" value="TreeGrafter"/>
</dbReference>
<feature type="domain" description="Prokaryotic-type class I peptide chain release factors" evidence="3">
    <location>
        <begin position="12"/>
        <end position="136"/>
    </location>
</feature>
<protein>
    <submittedName>
        <fullName evidence="4">Ribosome-associated protein</fullName>
    </submittedName>
</protein>
<evidence type="ECO:0000256" key="1">
    <source>
        <dbReference type="ARBA" id="ARBA00010835"/>
    </source>
</evidence>
<evidence type="ECO:0000256" key="2">
    <source>
        <dbReference type="SAM" id="MobiDB-lite"/>
    </source>
</evidence>
<sequence length="142" mass="15744">MADELQVTPSLVIAGVELRERFSRSSGPGGQNVNTTDSRVELSFDLARSPSIPDDLRPRLLARLSSRLVDGVLTIAASEYRSQLANRNAARERLVALLKAASAPPPPKRRPTKPSRGAKERRLQAKHHRSDLKRTRRTTTDD</sequence>
<dbReference type="InterPro" id="IPR045853">
    <property type="entry name" value="Pep_chain_release_fac_I_sf"/>
</dbReference>
<keyword evidence="5" id="KW-1185">Reference proteome</keyword>
<name>A0A3E0I907_9PSEU</name>
<organism evidence="4 5">
    <name type="scientific">Kutzneria buriramensis</name>
    <dbReference type="NCBI Taxonomy" id="1045776"/>
    <lineage>
        <taxon>Bacteria</taxon>
        <taxon>Bacillati</taxon>
        <taxon>Actinomycetota</taxon>
        <taxon>Actinomycetes</taxon>
        <taxon>Pseudonocardiales</taxon>
        <taxon>Pseudonocardiaceae</taxon>
        <taxon>Kutzneria</taxon>
    </lineage>
</organism>
<comment type="caution">
    <text evidence="4">The sequence shown here is derived from an EMBL/GenBank/DDBJ whole genome shotgun (WGS) entry which is preliminary data.</text>
</comment>
<dbReference type="RefSeq" id="WP_116172092.1">
    <property type="nucleotide sequence ID" value="NZ_CP144375.1"/>
</dbReference>
<accession>A0A3E0I907</accession>
<evidence type="ECO:0000259" key="3">
    <source>
        <dbReference type="Pfam" id="PF00472"/>
    </source>
</evidence>
<dbReference type="NCBIfam" id="NF006718">
    <property type="entry name" value="PRK09256.1"/>
    <property type="match status" value="1"/>
</dbReference>
<dbReference type="GO" id="GO:0072344">
    <property type="term" value="P:rescue of stalled ribosome"/>
    <property type="evidence" value="ECO:0007669"/>
    <property type="project" value="TreeGrafter"/>
</dbReference>
<dbReference type="SUPFAM" id="SSF75620">
    <property type="entry name" value="Release factor"/>
    <property type="match status" value="1"/>
</dbReference>
<proteinExistence type="inferred from homology"/>
<feature type="compositionally biased region" description="Basic residues" evidence="2">
    <location>
        <begin position="124"/>
        <end position="142"/>
    </location>
</feature>
<evidence type="ECO:0000313" key="4">
    <source>
        <dbReference type="EMBL" id="REH55109.1"/>
    </source>
</evidence>
<feature type="region of interest" description="Disordered" evidence="2">
    <location>
        <begin position="98"/>
        <end position="142"/>
    </location>
</feature>
<reference evidence="4 5" key="1">
    <citation type="submission" date="2018-08" db="EMBL/GenBank/DDBJ databases">
        <title>Genomic Encyclopedia of Archaeal and Bacterial Type Strains, Phase II (KMG-II): from individual species to whole genera.</title>
        <authorList>
            <person name="Goeker M."/>
        </authorList>
    </citation>
    <scope>NUCLEOTIDE SEQUENCE [LARGE SCALE GENOMIC DNA]</scope>
    <source>
        <strain evidence="4 5">DSM 45791</strain>
    </source>
</reference>
<dbReference type="Pfam" id="PF00472">
    <property type="entry name" value="RF-1"/>
    <property type="match status" value="1"/>
</dbReference>
<dbReference type="InterPro" id="IPR000352">
    <property type="entry name" value="Pep_chain_release_fac_I"/>
</dbReference>
<dbReference type="EMBL" id="QUNO01000001">
    <property type="protein sequence ID" value="REH55109.1"/>
    <property type="molecule type" value="Genomic_DNA"/>
</dbReference>
<dbReference type="AlphaFoldDB" id="A0A3E0I907"/>
<evidence type="ECO:0000313" key="5">
    <source>
        <dbReference type="Proteomes" id="UP000256269"/>
    </source>
</evidence>